<evidence type="ECO:0000256" key="4">
    <source>
        <dbReference type="SAM" id="Phobius"/>
    </source>
</evidence>
<keyword evidence="3" id="KW-0804">Transcription</keyword>
<dbReference type="InterPro" id="IPR018062">
    <property type="entry name" value="HTH_AraC-typ_CS"/>
</dbReference>
<evidence type="ECO:0000313" key="7">
    <source>
        <dbReference type="Proteomes" id="UP000286288"/>
    </source>
</evidence>
<feature type="transmembrane region" description="Helical" evidence="4">
    <location>
        <begin position="12"/>
        <end position="35"/>
    </location>
</feature>
<evidence type="ECO:0000313" key="6">
    <source>
        <dbReference type="EMBL" id="RHK07960.1"/>
    </source>
</evidence>
<evidence type="ECO:0000259" key="5">
    <source>
        <dbReference type="PROSITE" id="PS01124"/>
    </source>
</evidence>
<reference evidence="6 7" key="1">
    <citation type="submission" date="2018-08" db="EMBL/GenBank/DDBJ databases">
        <title>A genome reference for cultivated species of the human gut microbiota.</title>
        <authorList>
            <person name="Zou Y."/>
            <person name="Xue W."/>
            <person name="Luo G."/>
        </authorList>
    </citation>
    <scope>NUCLEOTIDE SEQUENCE [LARGE SCALE GENOMIC DNA]</scope>
    <source>
        <strain evidence="6 7">AF48-16</strain>
    </source>
</reference>
<keyword evidence="4" id="KW-1133">Transmembrane helix</keyword>
<evidence type="ECO:0000256" key="3">
    <source>
        <dbReference type="ARBA" id="ARBA00023163"/>
    </source>
</evidence>
<dbReference type="SUPFAM" id="SSF46689">
    <property type="entry name" value="Homeodomain-like"/>
    <property type="match status" value="1"/>
</dbReference>
<evidence type="ECO:0000256" key="2">
    <source>
        <dbReference type="ARBA" id="ARBA00023125"/>
    </source>
</evidence>
<accession>A0A415EXE5</accession>
<dbReference type="PROSITE" id="PS00041">
    <property type="entry name" value="HTH_ARAC_FAMILY_1"/>
    <property type="match status" value="1"/>
</dbReference>
<dbReference type="EMBL" id="QRMZ01000002">
    <property type="protein sequence ID" value="RHK07960.1"/>
    <property type="molecule type" value="Genomic_DNA"/>
</dbReference>
<dbReference type="GO" id="GO:0003700">
    <property type="term" value="F:DNA-binding transcription factor activity"/>
    <property type="evidence" value="ECO:0007669"/>
    <property type="project" value="InterPro"/>
</dbReference>
<sequence length="736" mass="86098">MKYFKTGGFHRKLQLASLWIVVPLLAVAIFLHAYLIGPLQRSYQELNNRQVEGIVSNINQQFSQLEVTLSVWGQSFQRRYQEDLLETTNYQTLIQLSEELFYLTNSSNYVNRIGIYSLGEAPFGIESGGTYELTLEQTKTAFERYRIDNGRQYQWKIIEEEDELIFVQNIDSQGEDQPKIFLVATIDEQSLLKYFYDTQIENGLAAISFNHESFRFIGDQNLANVIQPLSEEHQGTWVESINGNDYSMIAVNSTRLNQIWTFYTVVPLALITEPVTHLARVLIVVSILFIACVAVMSLFLAKKQYQPFEKTMDQLFGNTQWKKENDLEFLVDRWQQLSREKGLLQNQAERFQDSLKRQVIQHLMEGYYGYLSEEESQQLLQQKNWRLSDQGYRLFYFQLNDLLSNQANSQDETHILFALENIIADVTAMFFPESTIVSSNEGRILVFVVNQEQQLTDYFTMVTKQINLIVCRYVTIVSSQQETEIRKLPEVAQRLKKQIHLQRLIPENQVLQGEKMRPLPKYSLSQENLILTALKSGYHEELQRSVQRFLEQVVAENNQQAAVIYVVNRLYDQVDYLLNENGVSRTDYVSKTVVLERIERLLDINQIQAFLYHHFLKPVSILWQENVANSYSEMIQKVAEYIQSDFRNEQISLEYVADRFEVDPIFLSKEFKRAKQVNFIDYLTNVRIVEAKRQLLETDHQINEIAENLGYNPSYFNRLFKKCTGMTPGQYRKGQS</sequence>
<keyword evidence="4" id="KW-0472">Membrane</keyword>
<dbReference type="SMART" id="SM00342">
    <property type="entry name" value="HTH_ARAC"/>
    <property type="match status" value="1"/>
</dbReference>
<evidence type="ECO:0000256" key="1">
    <source>
        <dbReference type="ARBA" id="ARBA00023015"/>
    </source>
</evidence>
<feature type="transmembrane region" description="Helical" evidence="4">
    <location>
        <begin position="278"/>
        <end position="301"/>
    </location>
</feature>
<dbReference type="InterPro" id="IPR018060">
    <property type="entry name" value="HTH_AraC"/>
</dbReference>
<organism evidence="6 7">
    <name type="scientific">Enterococcus casseliflavus</name>
    <name type="common">Enterococcus flavescens</name>
    <dbReference type="NCBI Taxonomy" id="37734"/>
    <lineage>
        <taxon>Bacteria</taxon>
        <taxon>Bacillati</taxon>
        <taxon>Bacillota</taxon>
        <taxon>Bacilli</taxon>
        <taxon>Lactobacillales</taxon>
        <taxon>Enterococcaceae</taxon>
        <taxon>Enterococcus</taxon>
    </lineage>
</organism>
<dbReference type="AlphaFoldDB" id="A0A415EXE5"/>
<dbReference type="InterPro" id="IPR009057">
    <property type="entry name" value="Homeodomain-like_sf"/>
</dbReference>
<dbReference type="Gene3D" id="1.10.10.60">
    <property type="entry name" value="Homeodomain-like"/>
    <property type="match status" value="2"/>
</dbReference>
<name>A0A415EXE5_ENTCA</name>
<dbReference type="Pfam" id="PF12833">
    <property type="entry name" value="HTH_18"/>
    <property type="match status" value="1"/>
</dbReference>
<protein>
    <submittedName>
        <fullName evidence="6">AraC family transcriptional regulator</fullName>
    </submittedName>
</protein>
<keyword evidence="4" id="KW-0812">Transmembrane</keyword>
<feature type="domain" description="HTH araC/xylS-type" evidence="5">
    <location>
        <begin position="636"/>
        <end position="734"/>
    </location>
</feature>
<proteinExistence type="predicted"/>
<dbReference type="PANTHER" id="PTHR43280">
    <property type="entry name" value="ARAC-FAMILY TRANSCRIPTIONAL REGULATOR"/>
    <property type="match status" value="1"/>
</dbReference>
<comment type="caution">
    <text evidence="6">The sequence shown here is derived from an EMBL/GenBank/DDBJ whole genome shotgun (WGS) entry which is preliminary data.</text>
</comment>
<keyword evidence="1" id="KW-0805">Transcription regulation</keyword>
<gene>
    <name evidence="6" type="ORF">DW084_02220</name>
</gene>
<dbReference type="Proteomes" id="UP000286288">
    <property type="component" value="Unassembled WGS sequence"/>
</dbReference>
<keyword evidence="2" id="KW-0238">DNA-binding</keyword>
<dbReference type="GO" id="GO:0043565">
    <property type="term" value="F:sequence-specific DNA binding"/>
    <property type="evidence" value="ECO:0007669"/>
    <property type="project" value="InterPro"/>
</dbReference>
<dbReference type="PROSITE" id="PS01124">
    <property type="entry name" value="HTH_ARAC_FAMILY_2"/>
    <property type="match status" value="1"/>
</dbReference>
<dbReference type="PANTHER" id="PTHR43280:SF28">
    <property type="entry name" value="HTH-TYPE TRANSCRIPTIONAL ACTIVATOR RHAS"/>
    <property type="match status" value="1"/>
</dbReference>